<protein>
    <submittedName>
        <fullName evidence="2">Uncharacterized protein</fullName>
    </submittedName>
</protein>
<comment type="caution">
    <text evidence="2">The sequence shown here is derived from an EMBL/GenBank/DDBJ whole genome shotgun (WGS) entry which is preliminary data.</text>
</comment>
<dbReference type="Proteomes" id="UP000822688">
    <property type="component" value="Chromosome 5"/>
</dbReference>
<organism evidence="2 3">
    <name type="scientific">Ceratodon purpureus</name>
    <name type="common">Fire moss</name>
    <name type="synonym">Dicranum purpureum</name>
    <dbReference type="NCBI Taxonomy" id="3225"/>
    <lineage>
        <taxon>Eukaryota</taxon>
        <taxon>Viridiplantae</taxon>
        <taxon>Streptophyta</taxon>
        <taxon>Embryophyta</taxon>
        <taxon>Bryophyta</taxon>
        <taxon>Bryophytina</taxon>
        <taxon>Bryopsida</taxon>
        <taxon>Dicranidae</taxon>
        <taxon>Pseudoditrichales</taxon>
        <taxon>Ditrichaceae</taxon>
        <taxon>Ceratodon</taxon>
    </lineage>
</organism>
<gene>
    <name evidence="2" type="ORF">KC19_5G012400</name>
</gene>
<dbReference type="PROSITE" id="PS51257">
    <property type="entry name" value="PROKAR_LIPOPROTEIN"/>
    <property type="match status" value="1"/>
</dbReference>
<accession>A0A8T0HY17</accession>
<evidence type="ECO:0000313" key="2">
    <source>
        <dbReference type="EMBL" id="KAG0575561.1"/>
    </source>
</evidence>
<keyword evidence="1" id="KW-0732">Signal</keyword>
<reference evidence="2" key="1">
    <citation type="submission" date="2020-06" db="EMBL/GenBank/DDBJ databases">
        <title>WGS assembly of Ceratodon purpureus strain R40.</title>
        <authorList>
            <person name="Carey S.B."/>
            <person name="Jenkins J."/>
            <person name="Shu S."/>
            <person name="Lovell J.T."/>
            <person name="Sreedasyam A."/>
            <person name="Maumus F."/>
            <person name="Tiley G.P."/>
            <person name="Fernandez-Pozo N."/>
            <person name="Barry K."/>
            <person name="Chen C."/>
            <person name="Wang M."/>
            <person name="Lipzen A."/>
            <person name="Daum C."/>
            <person name="Saski C.A."/>
            <person name="Payton A.C."/>
            <person name="Mcbreen J.C."/>
            <person name="Conrad R.E."/>
            <person name="Kollar L.M."/>
            <person name="Olsson S."/>
            <person name="Huttunen S."/>
            <person name="Landis J.B."/>
            <person name="Wickett N.J."/>
            <person name="Johnson M.G."/>
            <person name="Rensing S.A."/>
            <person name="Grimwood J."/>
            <person name="Schmutz J."/>
            <person name="Mcdaniel S.F."/>
        </authorList>
    </citation>
    <scope>NUCLEOTIDE SEQUENCE</scope>
    <source>
        <strain evidence="2">R40</strain>
    </source>
</reference>
<dbReference type="AlphaFoldDB" id="A0A8T0HY17"/>
<evidence type="ECO:0000256" key="1">
    <source>
        <dbReference type="SAM" id="SignalP"/>
    </source>
</evidence>
<dbReference type="EMBL" id="CM026425">
    <property type="protein sequence ID" value="KAG0575561.1"/>
    <property type="molecule type" value="Genomic_DNA"/>
</dbReference>
<evidence type="ECO:0000313" key="3">
    <source>
        <dbReference type="Proteomes" id="UP000822688"/>
    </source>
</evidence>
<keyword evidence="3" id="KW-1185">Reference proteome</keyword>
<feature type="signal peptide" evidence="1">
    <location>
        <begin position="1"/>
        <end position="33"/>
    </location>
</feature>
<proteinExistence type="predicted"/>
<sequence>MGPNARLGLSLWTTWKCLIRSSVVLTSVASCRCITSFVCKAECIILASRQSFM</sequence>
<name>A0A8T0HY17_CERPU</name>
<feature type="chain" id="PRO_5035772057" evidence="1">
    <location>
        <begin position="34"/>
        <end position="53"/>
    </location>
</feature>